<evidence type="ECO:0000256" key="2">
    <source>
        <dbReference type="ARBA" id="ARBA00023315"/>
    </source>
</evidence>
<proteinExistence type="predicted"/>
<dbReference type="InterPro" id="IPR000182">
    <property type="entry name" value="GNAT_dom"/>
</dbReference>
<dbReference type="Proteomes" id="UP000295632">
    <property type="component" value="Unassembled WGS sequence"/>
</dbReference>
<dbReference type="GO" id="GO:0016747">
    <property type="term" value="F:acyltransferase activity, transferring groups other than amino-acyl groups"/>
    <property type="evidence" value="ECO:0007669"/>
    <property type="project" value="InterPro"/>
</dbReference>
<dbReference type="InterPro" id="IPR050680">
    <property type="entry name" value="YpeA/RimI_acetyltransf"/>
</dbReference>
<evidence type="ECO:0000313" key="4">
    <source>
        <dbReference type="EMBL" id="TDQ38716.1"/>
    </source>
</evidence>
<evidence type="ECO:0000313" key="5">
    <source>
        <dbReference type="Proteomes" id="UP000295632"/>
    </source>
</evidence>
<gene>
    <name evidence="4" type="ORF">EV213_10985</name>
</gene>
<keyword evidence="1 4" id="KW-0808">Transferase</keyword>
<evidence type="ECO:0000259" key="3">
    <source>
        <dbReference type="PROSITE" id="PS51186"/>
    </source>
</evidence>
<dbReference type="InterPro" id="IPR016181">
    <property type="entry name" value="Acyl_CoA_acyltransferase"/>
</dbReference>
<dbReference type="Pfam" id="PF00583">
    <property type="entry name" value="Acetyltransf_1"/>
    <property type="match status" value="2"/>
</dbReference>
<keyword evidence="5" id="KW-1185">Reference proteome</keyword>
<dbReference type="EMBL" id="SNYJ01000009">
    <property type="protein sequence ID" value="TDQ38716.1"/>
    <property type="molecule type" value="Genomic_DNA"/>
</dbReference>
<keyword evidence="2" id="KW-0012">Acyltransferase</keyword>
<dbReference type="SUPFAM" id="SSF55729">
    <property type="entry name" value="Acyl-CoA N-acyltransferases (Nat)"/>
    <property type="match status" value="2"/>
</dbReference>
<protein>
    <submittedName>
        <fullName evidence="4">GNAT family acetyltransferase</fullName>
    </submittedName>
</protein>
<dbReference type="RefSeq" id="WP_166639284.1">
    <property type="nucleotide sequence ID" value="NZ_SNYJ01000009.1"/>
</dbReference>
<evidence type="ECO:0000256" key="1">
    <source>
        <dbReference type="ARBA" id="ARBA00022679"/>
    </source>
</evidence>
<dbReference type="PROSITE" id="PS51186">
    <property type="entry name" value="GNAT"/>
    <property type="match status" value="2"/>
</dbReference>
<dbReference type="CDD" id="cd04301">
    <property type="entry name" value="NAT_SF"/>
    <property type="match status" value="2"/>
</dbReference>
<dbReference type="Gene3D" id="3.40.630.30">
    <property type="match status" value="2"/>
</dbReference>
<feature type="domain" description="N-acetyltransferase" evidence="3">
    <location>
        <begin position="166"/>
        <end position="311"/>
    </location>
</feature>
<reference evidence="4 5" key="1">
    <citation type="submission" date="2019-03" db="EMBL/GenBank/DDBJ databases">
        <title>Genomic Encyclopedia of Type Strains, Phase IV (KMG-IV): sequencing the most valuable type-strain genomes for metagenomic binning, comparative biology and taxonomic classification.</title>
        <authorList>
            <person name="Goeker M."/>
        </authorList>
    </citation>
    <scope>NUCLEOTIDE SEQUENCE [LARGE SCALE GENOMIC DNA]</scope>
    <source>
        <strain evidence="4 5">DSM 28697</strain>
    </source>
</reference>
<feature type="domain" description="N-acetyltransferase" evidence="3">
    <location>
        <begin position="1"/>
        <end position="175"/>
    </location>
</feature>
<name>A0A4R6TZD0_9BACI</name>
<accession>A0A4R6TZD0</accession>
<organism evidence="4 5">
    <name type="scientific">Aureibacillus halotolerans</name>
    <dbReference type="NCBI Taxonomy" id="1508390"/>
    <lineage>
        <taxon>Bacteria</taxon>
        <taxon>Bacillati</taxon>
        <taxon>Bacillota</taxon>
        <taxon>Bacilli</taxon>
        <taxon>Bacillales</taxon>
        <taxon>Bacillaceae</taxon>
        <taxon>Aureibacillus</taxon>
    </lineage>
</organism>
<dbReference type="PANTHER" id="PTHR43420">
    <property type="entry name" value="ACETYLTRANSFERASE"/>
    <property type="match status" value="1"/>
</dbReference>
<sequence>MELTPIASEEMDKWIAFWNNVHGSDYPMREALFRQNTLEDPNWLPSASRAAFVDEELAGIVTVKYWQEGEAIPSYQQTGWIQWLAVAPKWRRQGIGSALLRHAEAELQKAGATSIAIGRDPGDFFPGVPSEYKETATWLEKHAYQSQGQAFDLAKVVPPITAENKPSVRPLKPEEAPALLAFLDREFPGRWAYEARRYFKAGGSGAAYLVLVENDDIVAFARTNQPATSIIGQNVYWAPLFDGPLGGIGPLGVAKSARGKGYGRQIIGEAVTYMEQLGLKHLVIDWTAHEGLYEKWGFVPYKHYEMYGKEL</sequence>
<comment type="caution">
    <text evidence="4">The sequence shown here is derived from an EMBL/GenBank/DDBJ whole genome shotgun (WGS) entry which is preliminary data.</text>
</comment>
<dbReference type="AlphaFoldDB" id="A0A4R6TZD0"/>